<evidence type="ECO:0000313" key="6">
    <source>
        <dbReference type="EMBL" id="VAX37669.1"/>
    </source>
</evidence>
<name>A0A3B1D626_9ZZZZ</name>
<keyword evidence="3" id="KW-0234">DNA repair</keyword>
<proteinExistence type="inferred from homology"/>
<dbReference type="SMART" id="SM00853">
    <property type="entry name" value="MutL_C"/>
    <property type="match status" value="1"/>
</dbReference>
<evidence type="ECO:0000259" key="4">
    <source>
        <dbReference type="SMART" id="SM00853"/>
    </source>
</evidence>
<comment type="similarity">
    <text evidence="1">Belongs to the DNA mismatch repair MutL/HexB family.</text>
</comment>
<dbReference type="Gene3D" id="3.30.1540.20">
    <property type="entry name" value="MutL, C-terminal domain, dimerisation subdomain"/>
    <property type="match status" value="1"/>
</dbReference>
<dbReference type="Pfam" id="PF13589">
    <property type="entry name" value="HATPase_c_3"/>
    <property type="match status" value="1"/>
</dbReference>
<dbReference type="Gene3D" id="3.30.565.10">
    <property type="entry name" value="Histidine kinase-like ATPase, C-terminal domain"/>
    <property type="match status" value="1"/>
</dbReference>
<dbReference type="NCBIfam" id="TIGR00585">
    <property type="entry name" value="mutl"/>
    <property type="match status" value="1"/>
</dbReference>
<dbReference type="GO" id="GO:0030983">
    <property type="term" value="F:mismatched DNA binding"/>
    <property type="evidence" value="ECO:0007669"/>
    <property type="project" value="InterPro"/>
</dbReference>
<dbReference type="GO" id="GO:0006298">
    <property type="term" value="P:mismatch repair"/>
    <property type="evidence" value="ECO:0007669"/>
    <property type="project" value="InterPro"/>
</dbReference>
<dbReference type="SUPFAM" id="SSF118116">
    <property type="entry name" value="DNA mismatch repair protein MutL"/>
    <property type="match status" value="1"/>
</dbReference>
<dbReference type="InterPro" id="IPR042120">
    <property type="entry name" value="MutL_C_dimsub"/>
</dbReference>
<dbReference type="GO" id="GO:0032300">
    <property type="term" value="C:mismatch repair complex"/>
    <property type="evidence" value="ECO:0007669"/>
    <property type="project" value="InterPro"/>
</dbReference>
<dbReference type="InterPro" id="IPR014721">
    <property type="entry name" value="Ribsml_uS5_D2-typ_fold_subgr"/>
</dbReference>
<dbReference type="InterPro" id="IPR020667">
    <property type="entry name" value="DNA_mismatch_repair_MutL"/>
</dbReference>
<dbReference type="InterPro" id="IPR014762">
    <property type="entry name" value="DNA_mismatch_repair_CS"/>
</dbReference>
<dbReference type="InterPro" id="IPR036890">
    <property type="entry name" value="HATPase_C_sf"/>
</dbReference>
<evidence type="ECO:0000256" key="3">
    <source>
        <dbReference type="ARBA" id="ARBA00023204"/>
    </source>
</evidence>
<reference evidence="6" key="1">
    <citation type="submission" date="2018-06" db="EMBL/GenBank/DDBJ databases">
        <authorList>
            <person name="Zhirakovskaya E."/>
        </authorList>
    </citation>
    <scope>NUCLEOTIDE SEQUENCE</scope>
</reference>
<dbReference type="PANTHER" id="PTHR10073:SF12">
    <property type="entry name" value="DNA MISMATCH REPAIR PROTEIN MLH1"/>
    <property type="match status" value="1"/>
</dbReference>
<feature type="domain" description="MutL C-terminal dimerisation" evidence="4">
    <location>
        <begin position="426"/>
        <end position="560"/>
    </location>
</feature>
<dbReference type="GO" id="GO:0005524">
    <property type="term" value="F:ATP binding"/>
    <property type="evidence" value="ECO:0007669"/>
    <property type="project" value="InterPro"/>
</dbReference>
<dbReference type="InterPro" id="IPR002099">
    <property type="entry name" value="MutL/Mlh/PMS"/>
</dbReference>
<dbReference type="Pfam" id="PF01119">
    <property type="entry name" value="DNA_mis_repair"/>
    <property type="match status" value="1"/>
</dbReference>
<organism evidence="6">
    <name type="scientific">hydrothermal vent metagenome</name>
    <dbReference type="NCBI Taxonomy" id="652676"/>
    <lineage>
        <taxon>unclassified sequences</taxon>
        <taxon>metagenomes</taxon>
        <taxon>ecological metagenomes</taxon>
    </lineage>
</organism>
<dbReference type="Gene3D" id="3.30.230.10">
    <property type="match status" value="1"/>
</dbReference>
<dbReference type="GO" id="GO:0016887">
    <property type="term" value="F:ATP hydrolysis activity"/>
    <property type="evidence" value="ECO:0007669"/>
    <property type="project" value="InterPro"/>
</dbReference>
<dbReference type="FunFam" id="3.30.565.10:FF:000003">
    <property type="entry name" value="DNA mismatch repair endonuclease MutL"/>
    <property type="match status" value="1"/>
</dbReference>
<dbReference type="InterPro" id="IPR020568">
    <property type="entry name" value="Ribosomal_Su5_D2-typ_SF"/>
</dbReference>
<dbReference type="AlphaFoldDB" id="A0A3B1D626"/>
<dbReference type="EMBL" id="UOGJ01000133">
    <property type="protein sequence ID" value="VAX37669.1"/>
    <property type="molecule type" value="Genomic_DNA"/>
</dbReference>
<dbReference type="SUPFAM" id="SSF54211">
    <property type="entry name" value="Ribosomal protein S5 domain 2-like"/>
    <property type="match status" value="1"/>
</dbReference>
<dbReference type="CDD" id="cd16926">
    <property type="entry name" value="HATPase_MutL-MLH-PMS-like"/>
    <property type="match status" value="1"/>
</dbReference>
<evidence type="ECO:0000259" key="5">
    <source>
        <dbReference type="SMART" id="SM01340"/>
    </source>
</evidence>
<dbReference type="InterPro" id="IPR013507">
    <property type="entry name" value="DNA_mismatch_S5_2-like"/>
</dbReference>
<keyword evidence="2" id="KW-0227">DNA damage</keyword>
<dbReference type="HAMAP" id="MF_00149">
    <property type="entry name" value="DNA_mis_repair"/>
    <property type="match status" value="1"/>
</dbReference>
<dbReference type="InterPro" id="IPR037198">
    <property type="entry name" value="MutL_C_sf"/>
</dbReference>
<dbReference type="InterPro" id="IPR042121">
    <property type="entry name" value="MutL_C_regsub"/>
</dbReference>
<dbReference type="Gene3D" id="3.30.1370.100">
    <property type="entry name" value="MutL, C-terminal domain, regulatory subdomain"/>
    <property type="match status" value="1"/>
</dbReference>
<dbReference type="InterPro" id="IPR014790">
    <property type="entry name" value="MutL_C"/>
</dbReference>
<sequence length="603" mass="69057">MIKHINMPQVHILPENIISKIAAGEVIERPASVVKELLENALDSGADTIEIHLQDAGKTSIHLKDNGCGIAHEDLETIFLRHATSKIQTVDDLYNIHSLGFRGEALYSIGAIADVTIRSKIQDSETGWEIHLRGGKKLDLRPSGINKGTEIEIKELFYNTPARKKFLKTNTSELNQILNIFTPFVLLYPQLRFCLTHQDKKLFDLSPTENWAERAAKTLNLNNEYMLEVDQTITQKNIRIHMLLGNINIVRSRRDMQFIFVNDRPVQSKNISFHMNNVYRLIFPPNKYPFFVLNIQIPGEDVDVNIHPTKREVKIKGEEHICAFLRRICEKALLAKGDVKKATLITKQETDYILSPSKPTSKPTYKKPTKPYEPLPTTLFENTVPYDKPTPTEQHSFPETSFSNLEKTFQEKQHNTLHNKLAQAVYIGTFMNKYLLFEKGTSLLLIDQHAMAERVTFEKLIVQMEKGTVEAQNLLSPDLISVTRQEMLAWEENKEELEAAGFTSTQFDPQTIAIHSYPTLIKDPQKAVQDILAGEKTIRCDHETLARRACRSSIMTGDKLHKEEIEHLRQKLLECLDPFTCPHGRPTIIEMEEGFIDKQFLRV</sequence>
<dbReference type="SMART" id="SM01340">
    <property type="entry name" value="DNA_mis_repair"/>
    <property type="match status" value="1"/>
</dbReference>
<dbReference type="GO" id="GO:0140664">
    <property type="term" value="F:ATP-dependent DNA damage sensor activity"/>
    <property type="evidence" value="ECO:0007669"/>
    <property type="project" value="InterPro"/>
</dbReference>
<evidence type="ECO:0000256" key="1">
    <source>
        <dbReference type="ARBA" id="ARBA00006082"/>
    </source>
</evidence>
<dbReference type="PANTHER" id="PTHR10073">
    <property type="entry name" value="DNA MISMATCH REPAIR PROTEIN MLH, PMS, MUTL"/>
    <property type="match status" value="1"/>
</dbReference>
<gene>
    <name evidence="6" type="ORF">MNBD_UNCLBAC01-1661</name>
</gene>
<dbReference type="PROSITE" id="PS00058">
    <property type="entry name" value="DNA_MISMATCH_REPAIR_1"/>
    <property type="match status" value="1"/>
</dbReference>
<protein>
    <submittedName>
        <fullName evidence="6">DNA mismatch repair protein MutL</fullName>
    </submittedName>
</protein>
<dbReference type="InterPro" id="IPR038973">
    <property type="entry name" value="MutL/Mlh/Pms-like"/>
</dbReference>
<dbReference type="CDD" id="cd00782">
    <property type="entry name" value="MutL_Trans"/>
    <property type="match status" value="1"/>
</dbReference>
<feature type="domain" description="DNA mismatch repair protein S5" evidence="5">
    <location>
        <begin position="218"/>
        <end position="334"/>
    </location>
</feature>
<evidence type="ECO:0000256" key="2">
    <source>
        <dbReference type="ARBA" id="ARBA00022763"/>
    </source>
</evidence>
<dbReference type="Pfam" id="PF08676">
    <property type="entry name" value="MutL_C"/>
    <property type="match status" value="1"/>
</dbReference>
<accession>A0A3B1D626</accession>
<dbReference type="SUPFAM" id="SSF55874">
    <property type="entry name" value="ATPase domain of HSP90 chaperone/DNA topoisomerase II/histidine kinase"/>
    <property type="match status" value="1"/>
</dbReference>